<reference evidence="1 2" key="2">
    <citation type="journal article" date="2017" name="Front. Plant Sci.">
        <title>Gene Classification and Mining of Molecular Markers Useful in Red Clover (Trifolium pratense) Breeding.</title>
        <authorList>
            <person name="Istvanek J."/>
            <person name="Dluhosova J."/>
            <person name="Dluhos P."/>
            <person name="Patkova L."/>
            <person name="Nedelnik J."/>
            <person name="Repkova J."/>
        </authorList>
    </citation>
    <scope>NUCLEOTIDE SEQUENCE [LARGE SCALE GENOMIC DNA]</scope>
    <source>
        <strain evidence="2">cv. Tatra</strain>
        <tissue evidence="1">Young leaves</tissue>
    </source>
</reference>
<name>A0A2K3P2H9_TRIPR</name>
<sequence length="83" mass="9140">MGRMERCKQYVWTSNAVHGAAAADALDTTSDSSGQFVLACTSWLQGTFSIIEDEAIALMEATKEVKRRDFANVIFDTVSKSFL</sequence>
<dbReference type="Proteomes" id="UP000236291">
    <property type="component" value="Unassembled WGS sequence"/>
</dbReference>
<proteinExistence type="predicted"/>
<dbReference type="AlphaFoldDB" id="A0A2K3P2H9"/>
<dbReference type="EMBL" id="ASHM01003187">
    <property type="protein sequence ID" value="PNY09495.1"/>
    <property type="molecule type" value="Genomic_DNA"/>
</dbReference>
<reference evidence="1 2" key="1">
    <citation type="journal article" date="2014" name="Am. J. Bot.">
        <title>Genome assembly and annotation for red clover (Trifolium pratense; Fabaceae).</title>
        <authorList>
            <person name="Istvanek J."/>
            <person name="Jaros M."/>
            <person name="Krenek A."/>
            <person name="Repkova J."/>
        </authorList>
    </citation>
    <scope>NUCLEOTIDE SEQUENCE [LARGE SCALE GENOMIC DNA]</scope>
    <source>
        <strain evidence="2">cv. Tatra</strain>
        <tissue evidence="1">Young leaves</tissue>
    </source>
</reference>
<protein>
    <submittedName>
        <fullName evidence="1">Uncharacterized protein</fullName>
    </submittedName>
</protein>
<evidence type="ECO:0000313" key="1">
    <source>
        <dbReference type="EMBL" id="PNY09495.1"/>
    </source>
</evidence>
<evidence type="ECO:0000313" key="2">
    <source>
        <dbReference type="Proteomes" id="UP000236291"/>
    </source>
</evidence>
<organism evidence="1 2">
    <name type="scientific">Trifolium pratense</name>
    <name type="common">Red clover</name>
    <dbReference type="NCBI Taxonomy" id="57577"/>
    <lineage>
        <taxon>Eukaryota</taxon>
        <taxon>Viridiplantae</taxon>
        <taxon>Streptophyta</taxon>
        <taxon>Embryophyta</taxon>
        <taxon>Tracheophyta</taxon>
        <taxon>Spermatophyta</taxon>
        <taxon>Magnoliopsida</taxon>
        <taxon>eudicotyledons</taxon>
        <taxon>Gunneridae</taxon>
        <taxon>Pentapetalae</taxon>
        <taxon>rosids</taxon>
        <taxon>fabids</taxon>
        <taxon>Fabales</taxon>
        <taxon>Fabaceae</taxon>
        <taxon>Papilionoideae</taxon>
        <taxon>50 kb inversion clade</taxon>
        <taxon>NPAAA clade</taxon>
        <taxon>Hologalegina</taxon>
        <taxon>IRL clade</taxon>
        <taxon>Trifolieae</taxon>
        <taxon>Trifolium</taxon>
    </lineage>
</organism>
<comment type="caution">
    <text evidence="1">The sequence shown here is derived from an EMBL/GenBank/DDBJ whole genome shotgun (WGS) entry which is preliminary data.</text>
</comment>
<gene>
    <name evidence="1" type="ORF">L195_g006048</name>
</gene>
<accession>A0A2K3P2H9</accession>